<evidence type="ECO:0000313" key="3">
    <source>
        <dbReference type="Proteomes" id="UP000245768"/>
    </source>
</evidence>
<dbReference type="OrthoDB" id="2349883at2759"/>
<feature type="compositionally biased region" description="Polar residues" evidence="1">
    <location>
        <begin position="49"/>
        <end position="61"/>
    </location>
</feature>
<dbReference type="AlphaFoldDB" id="A0A316YGX9"/>
<sequence length="592" mass="67355">MAVPIRCRQCLRCSRFKAHGARTLGGVAALSTSAASHKRAQASPLRGPSVSQRIRSQLQQRHPQKQEEPAHQRQPQSKSTQSDSASTSSVERETKVLTLPFSFTTEYARDFAEKMAIPLIYFRGRFFQSALYILSLVFRKVFGRSQRADRVEANVKLKRLSKVYLPYWIVDASVSTRCNGPDGEAETSLHTQGLQLPAHDWAPIRTVPVRIPRDHERTFEAFDRTKHLSSTDESGDEAAEMLPFAVSPLELPRYLASRPEDKEATATIDGEEVSFKLDTLQTDLLAAYPVLLPFHLALYHCIEEGSAHRQVTMAMPAWRFEPSSCLVKETSDTDVSESEWAALADSRRSPLCVSLFDICSLSAYPRLPIAGTRPRTVPEGESRQDRYERETAKIKEEMQRKGIEDDYDNFDEYGKAYRAIKQRLAEEDNEALRRKTEDEMQSRQQAILQVLAHFTVEAQARWLKTLRWSRLQEMQAESVKDRPATVETSAGLGAAIDWDSPQIMRLGSIQCNENRLYLAEKIHFDGIRLRVASTEASVEEGQESLWGNVKSAADHMSEAHFRMKQKVPQWLKAMREETRQKRDERASPTKRV</sequence>
<reference evidence="2" key="1">
    <citation type="journal article" date="2018" name="Mol. Biol. Evol.">
        <title>Broad Genomic Sampling Reveals a Smut Pathogenic Ancestry of the Fungal Clade Ustilaginomycotina.</title>
        <authorList>
            <person name="Kijpornyongpan T."/>
            <person name="Mondo S.J."/>
            <person name="Barry K."/>
            <person name="Sandor L."/>
            <person name="Lee J."/>
            <person name="Lipzen A."/>
            <person name="Pangilinan J."/>
            <person name="LaButti K."/>
            <person name="Hainaut M."/>
            <person name="Henrissat B."/>
            <person name="Grigoriev I.V."/>
            <person name="Spatafora J.W."/>
            <person name="Aime M.C."/>
        </authorList>
    </citation>
    <scope>NUCLEOTIDE SEQUENCE [LARGE SCALE GENOMIC DNA]</scope>
    <source>
        <strain evidence="2">MCA 4198</strain>
    </source>
</reference>
<dbReference type="RefSeq" id="XP_025375302.1">
    <property type="nucleotide sequence ID" value="XM_025522280.1"/>
</dbReference>
<feature type="compositionally biased region" description="Low complexity" evidence="1">
    <location>
        <begin position="76"/>
        <end position="89"/>
    </location>
</feature>
<evidence type="ECO:0000313" key="2">
    <source>
        <dbReference type="EMBL" id="PWN88104.1"/>
    </source>
</evidence>
<proteinExistence type="predicted"/>
<organism evidence="2 3">
    <name type="scientific">Acaromyces ingoldii</name>
    <dbReference type="NCBI Taxonomy" id="215250"/>
    <lineage>
        <taxon>Eukaryota</taxon>
        <taxon>Fungi</taxon>
        <taxon>Dikarya</taxon>
        <taxon>Basidiomycota</taxon>
        <taxon>Ustilaginomycotina</taxon>
        <taxon>Exobasidiomycetes</taxon>
        <taxon>Exobasidiales</taxon>
        <taxon>Cryptobasidiaceae</taxon>
        <taxon>Acaromyces</taxon>
    </lineage>
</organism>
<dbReference type="GeneID" id="37044196"/>
<gene>
    <name evidence="2" type="ORF">FA10DRAFT_268326</name>
</gene>
<name>A0A316YGX9_9BASI</name>
<evidence type="ECO:0000256" key="1">
    <source>
        <dbReference type="SAM" id="MobiDB-lite"/>
    </source>
</evidence>
<feature type="region of interest" description="Disordered" evidence="1">
    <location>
        <begin position="35"/>
        <end position="91"/>
    </location>
</feature>
<protein>
    <submittedName>
        <fullName evidence="2">Uncharacterized protein</fullName>
    </submittedName>
</protein>
<dbReference type="InParanoid" id="A0A316YGX9"/>
<accession>A0A316YGX9</accession>
<keyword evidence="3" id="KW-1185">Reference proteome</keyword>
<dbReference type="EMBL" id="KZ819638">
    <property type="protein sequence ID" value="PWN88104.1"/>
    <property type="molecule type" value="Genomic_DNA"/>
</dbReference>
<dbReference type="Proteomes" id="UP000245768">
    <property type="component" value="Unassembled WGS sequence"/>
</dbReference>